<name>A0A0C2G9Y8_9BILA</name>
<keyword evidence="3" id="KW-1185">Reference proteome</keyword>
<reference evidence="2 3" key="1">
    <citation type="submission" date="2013-12" db="EMBL/GenBank/DDBJ databases">
        <title>Draft genome of the parsitic nematode Ancylostoma duodenale.</title>
        <authorList>
            <person name="Mitreva M."/>
        </authorList>
    </citation>
    <scope>NUCLEOTIDE SEQUENCE [LARGE SCALE GENOMIC DNA]</scope>
    <source>
        <strain evidence="2 3">Zhejiang</strain>
    </source>
</reference>
<evidence type="ECO:0000256" key="1">
    <source>
        <dbReference type="SAM" id="Phobius"/>
    </source>
</evidence>
<organism evidence="2 3">
    <name type="scientific">Ancylostoma duodenale</name>
    <dbReference type="NCBI Taxonomy" id="51022"/>
    <lineage>
        <taxon>Eukaryota</taxon>
        <taxon>Metazoa</taxon>
        <taxon>Ecdysozoa</taxon>
        <taxon>Nematoda</taxon>
        <taxon>Chromadorea</taxon>
        <taxon>Rhabditida</taxon>
        <taxon>Rhabditina</taxon>
        <taxon>Rhabditomorpha</taxon>
        <taxon>Strongyloidea</taxon>
        <taxon>Ancylostomatidae</taxon>
        <taxon>Ancylostomatinae</taxon>
        <taxon>Ancylostoma</taxon>
    </lineage>
</organism>
<keyword evidence="1" id="KW-1133">Transmembrane helix</keyword>
<evidence type="ECO:0000313" key="3">
    <source>
        <dbReference type="Proteomes" id="UP000054047"/>
    </source>
</evidence>
<feature type="transmembrane region" description="Helical" evidence="1">
    <location>
        <begin position="32"/>
        <end position="50"/>
    </location>
</feature>
<keyword evidence="1" id="KW-0472">Membrane</keyword>
<keyword evidence="1" id="KW-0812">Transmembrane</keyword>
<gene>
    <name evidence="2" type="ORF">ANCDUO_14113</name>
</gene>
<proteinExistence type="predicted"/>
<feature type="non-terminal residue" evidence="2">
    <location>
        <position position="1"/>
    </location>
</feature>
<protein>
    <submittedName>
        <fullName evidence="2">Uncharacterized protein</fullName>
    </submittedName>
</protein>
<sequence length="111" mass="12445">AFRDFFLELLHHLLTSSTAFQVTTITCKLHEFPLLFCYIHGAVLVCIVAIQTLAPMKPNHRSFRWTSTCSVWQSALIVVCIAATLVFTAFDHDVDPKNMGQVGYNSILFPG</sequence>
<dbReference type="OrthoDB" id="5801935at2759"/>
<evidence type="ECO:0000313" key="2">
    <source>
        <dbReference type="EMBL" id="KIH55724.1"/>
    </source>
</evidence>
<feature type="transmembrane region" description="Helical" evidence="1">
    <location>
        <begin position="71"/>
        <end position="90"/>
    </location>
</feature>
<dbReference type="EMBL" id="KN736861">
    <property type="protein sequence ID" value="KIH55724.1"/>
    <property type="molecule type" value="Genomic_DNA"/>
</dbReference>
<dbReference type="AlphaFoldDB" id="A0A0C2G9Y8"/>
<dbReference type="Proteomes" id="UP000054047">
    <property type="component" value="Unassembled WGS sequence"/>
</dbReference>
<accession>A0A0C2G9Y8</accession>